<dbReference type="PANTHER" id="PTHR35936">
    <property type="entry name" value="MEMBRANE-BOUND LYTIC MUREIN TRANSGLYCOSYLASE F"/>
    <property type="match status" value="1"/>
</dbReference>
<dbReference type="SMART" id="SM00062">
    <property type="entry name" value="PBPb"/>
    <property type="match status" value="1"/>
</dbReference>
<reference evidence="4" key="1">
    <citation type="journal article" date="2018" name="Genome Biol.">
        <title>SKESA: strategic k-mer extension for scrupulous assemblies.</title>
        <authorList>
            <person name="Souvorov A."/>
            <person name="Agarwala R."/>
            <person name="Lipman D.J."/>
        </authorList>
    </citation>
    <scope>NUCLEOTIDE SEQUENCE</scope>
    <source>
        <strain evidence="4">OLC2673_Aeromonas</strain>
    </source>
</reference>
<dbReference type="PANTHER" id="PTHR35936:SF25">
    <property type="entry name" value="ABC TRANSPORTER SUBSTRATE-BINDING PROTEIN"/>
    <property type="match status" value="1"/>
</dbReference>
<feature type="domain" description="Solute-binding protein family 3/N-terminal" evidence="3">
    <location>
        <begin position="28"/>
        <end position="252"/>
    </location>
</feature>
<accession>A0AAD3UC72</accession>
<keyword evidence="2" id="KW-0732">Signal</keyword>
<comment type="similarity">
    <text evidence="1">Belongs to the bacterial solute-binding protein 3 family.</text>
</comment>
<dbReference type="Gene3D" id="3.40.190.10">
    <property type="entry name" value="Periplasmic binding protein-like II"/>
    <property type="match status" value="2"/>
</dbReference>
<evidence type="ECO:0000256" key="2">
    <source>
        <dbReference type="ARBA" id="ARBA00022729"/>
    </source>
</evidence>
<sequence>MGSWYRILLCVAACATLLLPSLLLAGEPLRVGVSFAIPPYVIEEEGRGIELDLMREAFRSSGYEPQFEYLPLERTFRMLESGKLDAIINVKPGMLHDVFLSQPVIAFHNRVFTLGKTHISTLDDMKTLRVSAFQRARQVLGGAFASMADQNPRYEEVAKQQGQVHRLMLGRVDAVILEQRVFYYYLAQLANSKYGAELYAPGRVRQYDLFAPTHYHFAFRQAAQQRWFDRRLDAMRADGRYQQIFTRYGATP</sequence>
<dbReference type="AlphaFoldDB" id="A0AAD3UC72"/>
<evidence type="ECO:0000313" key="4">
    <source>
        <dbReference type="EMBL" id="HAT6345196.1"/>
    </source>
</evidence>
<dbReference type="EMBL" id="DACTUL010000024">
    <property type="protein sequence ID" value="HAT6345196.1"/>
    <property type="molecule type" value="Genomic_DNA"/>
</dbReference>
<protein>
    <submittedName>
        <fullName evidence="4">Transporter substrate-binding domain-containing protein</fullName>
    </submittedName>
</protein>
<proteinExistence type="inferred from homology"/>
<organism evidence="4 5">
    <name type="scientific">Aeromonas hydrophila</name>
    <dbReference type="NCBI Taxonomy" id="644"/>
    <lineage>
        <taxon>Bacteria</taxon>
        <taxon>Pseudomonadati</taxon>
        <taxon>Pseudomonadota</taxon>
        <taxon>Gammaproteobacteria</taxon>
        <taxon>Aeromonadales</taxon>
        <taxon>Aeromonadaceae</taxon>
        <taxon>Aeromonas</taxon>
    </lineage>
</organism>
<dbReference type="SUPFAM" id="SSF53850">
    <property type="entry name" value="Periplasmic binding protein-like II"/>
    <property type="match status" value="1"/>
</dbReference>
<name>A0AAD3UC72_AERHY</name>
<gene>
    <name evidence="4" type="ORF">JAJ28_002952</name>
</gene>
<comment type="caution">
    <text evidence="4">The sequence shown here is derived from an EMBL/GenBank/DDBJ whole genome shotgun (WGS) entry which is preliminary data.</text>
</comment>
<reference evidence="4" key="2">
    <citation type="submission" date="2020-01" db="EMBL/GenBank/DDBJ databases">
        <authorList>
            <consortium name="NCBI Pathogen Detection Project"/>
        </authorList>
    </citation>
    <scope>NUCLEOTIDE SEQUENCE</scope>
    <source>
        <strain evidence="4">OLC2673_Aeromonas</strain>
    </source>
</reference>
<evidence type="ECO:0000256" key="1">
    <source>
        <dbReference type="ARBA" id="ARBA00010333"/>
    </source>
</evidence>
<evidence type="ECO:0000313" key="5">
    <source>
        <dbReference type="Proteomes" id="UP000859505"/>
    </source>
</evidence>
<dbReference type="Pfam" id="PF00497">
    <property type="entry name" value="SBP_bac_3"/>
    <property type="match status" value="1"/>
</dbReference>
<dbReference type="InterPro" id="IPR001638">
    <property type="entry name" value="Solute-binding_3/MltF_N"/>
</dbReference>
<dbReference type="Proteomes" id="UP000859505">
    <property type="component" value="Unassembled WGS sequence"/>
</dbReference>
<evidence type="ECO:0000259" key="3">
    <source>
        <dbReference type="SMART" id="SM00062"/>
    </source>
</evidence>